<organism evidence="1 2">
    <name type="scientific">Paraprevotella xylaniphila YIT 11841</name>
    <dbReference type="NCBI Taxonomy" id="762982"/>
    <lineage>
        <taxon>Bacteria</taxon>
        <taxon>Pseudomonadati</taxon>
        <taxon>Bacteroidota</taxon>
        <taxon>Bacteroidia</taxon>
        <taxon>Bacteroidales</taxon>
        <taxon>Prevotellaceae</taxon>
        <taxon>Paraprevotella</taxon>
    </lineage>
</organism>
<keyword evidence="2" id="KW-1185">Reference proteome</keyword>
<accession>F3QVR4</accession>
<gene>
    <name evidence="1" type="ORF">HMPREF9442_02367</name>
</gene>
<dbReference type="EMBL" id="AFBR01000067">
    <property type="protein sequence ID" value="EGG52507.1"/>
    <property type="molecule type" value="Genomic_DNA"/>
</dbReference>
<proteinExistence type="predicted"/>
<name>F3QVR4_9BACT</name>
<sequence length="72" mass="8542">MPYGEALKNQDTEAPYLHFLSILHNHLTHNKIEIHIERQKNLRQTIFHSPEIDFSFGAERKNILRKVNPHTL</sequence>
<dbReference type="Proteomes" id="UP000005546">
    <property type="component" value="Unassembled WGS sequence"/>
</dbReference>
<reference evidence="1 2" key="1">
    <citation type="submission" date="2011-02" db="EMBL/GenBank/DDBJ databases">
        <authorList>
            <person name="Weinstock G."/>
            <person name="Sodergren E."/>
            <person name="Clifton S."/>
            <person name="Fulton L."/>
            <person name="Fulton B."/>
            <person name="Courtney L."/>
            <person name="Fronick C."/>
            <person name="Harrison M."/>
            <person name="Strong C."/>
            <person name="Farmer C."/>
            <person name="Delahaunty K."/>
            <person name="Markovic C."/>
            <person name="Hall O."/>
            <person name="Minx P."/>
            <person name="Tomlinson C."/>
            <person name="Mitreva M."/>
            <person name="Hou S."/>
            <person name="Chen J."/>
            <person name="Wollam A."/>
            <person name="Pepin K.H."/>
            <person name="Johnson M."/>
            <person name="Bhonagiri V."/>
            <person name="Zhang X."/>
            <person name="Suruliraj S."/>
            <person name="Warren W."/>
            <person name="Chinwalla A."/>
            <person name="Mardis E.R."/>
            <person name="Wilson R.K."/>
        </authorList>
    </citation>
    <scope>NUCLEOTIDE SEQUENCE [LARGE SCALE GENOMIC DNA]</scope>
    <source>
        <strain evidence="1 2">YIT 11841</strain>
    </source>
</reference>
<protein>
    <submittedName>
        <fullName evidence="1">Uncharacterized protein</fullName>
    </submittedName>
</protein>
<dbReference type="HOGENOM" id="CLU_2718705_0_0_10"/>
<evidence type="ECO:0000313" key="1">
    <source>
        <dbReference type="EMBL" id="EGG52507.1"/>
    </source>
</evidence>
<dbReference type="STRING" id="762982.HMPREF9442_02367"/>
<dbReference type="AlphaFoldDB" id="F3QVR4"/>
<evidence type="ECO:0000313" key="2">
    <source>
        <dbReference type="Proteomes" id="UP000005546"/>
    </source>
</evidence>
<comment type="caution">
    <text evidence="1">The sequence shown here is derived from an EMBL/GenBank/DDBJ whole genome shotgun (WGS) entry which is preliminary data.</text>
</comment>